<evidence type="ECO:0000313" key="2">
    <source>
        <dbReference type="EMBL" id="CAD8059901.1"/>
    </source>
</evidence>
<sequence length="551" mass="65908">MSLTQTLQKYIGGQELEYFENVVRESTKGRNDITKVIDSLQNRVNAEYEYSKNLEDGISELSVNKNSADCAVNLEKIIGLYCNEIRQKIKESRAYAQFIKDYIINQLNLLVKDQNIKVKGLISDGRKLSAQLKQEKTEVEKLMSQLNQKNNDYFQHQIQKFSQENLSQLQPQKKNENTLKSDKLFRNLKELREKLNSQQSSYEQFLQGYELRVSKIIEEFQLQDQNRVDQLKTVMNQLFQNDRIFENLNQIQGEYSLYRYKEQYFKSLEIKFKEQKSFVQCSVLKIEDNWVDRITHFINTKCQNIQYNRELITLNMEILKNDYEKINFLVQQQNQDFITNISLCQERIHNQMQELWTSQQVNLKSLINLLNHNLIGRQIWVFEFQQFRLDKRFEICQISYQNIVDLLNQLLDLCMNELDAFTVRKLILMTFTFYRIEKTEKIFLYDGIQHHSIFDKIDLWDAIFFECLYEEMKKQQDMRINENINDSIDREKNTVFGFLGSLIENMLSFSPSKQNVRILTSKYCKLYMLNDIQIKQLLQIIDNSKQQQNLS</sequence>
<feature type="coiled-coil region" evidence="1">
    <location>
        <begin position="125"/>
        <end position="152"/>
    </location>
</feature>
<dbReference type="EMBL" id="CAJJDM010000028">
    <property type="protein sequence ID" value="CAD8059901.1"/>
    <property type="molecule type" value="Genomic_DNA"/>
</dbReference>
<evidence type="ECO:0008006" key="4">
    <source>
        <dbReference type="Google" id="ProtNLM"/>
    </source>
</evidence>
<organism evidence="2 3">
    <name type="scientific">Paramecium primaurelia</name>
    <dbReference type="NCBI Taxonomy" id="5886"/>
    <lineage>
        <taxon>Eukaryota</taxon>
        <taxon>Sar</taxon>
        <taxon>Alveolata</taxon>
        <taxon>Ciliophora</taxon>
        <taxon>Intramacronucleata</taxon>
        <taxon>Oligohymenophorea</taxon>
        <taxon>Peniculida</taxon>
        <taxon>Parameciidae</taxon>
        <taxon>Paramecium</taxon>
    </lineage>
</organism>
<dbReference type="AlphaFoldDB" id="A0A8S1KZJ3"/>
<proteinExistence type="predicted"/>
<dbReference type="InterPro" id="IPR039872">
    <property type="entry name" value="KIAA0513"/>
</dbReference>
<evidence type="ECO:0000256" key="1">
    <source>
        <dbReference type="SAM" id="Coils"/>
    </source>
</evidence>
<dbReference type="Proteomes" id="UP000688137">
    <property type="component" value="Unassembled WGS sequence"/>
</dbReference>
<keyword evidence="3" id="KW-1185">Reference proteome</keyword>
<dbReference type="OMA" id="WVDRITH"/>
<evidence type="ECO:0000313" key="3">
    <source>
        <dbReference type="Proteomes" id="UP000688137"/>
    </source>
</evidence>
<protein>
    <recommendedName>
        <fullName evidence="4">F-BAR domain-containing protein</fullName>
    </recommendedName>
</protein>
<gene>
    <name evidence="2" type="ORF">PPRIM_AZ9-3.1.T0290227</name>
</gene>
<keyword evidence="1" id="KW-0175">Coiled coil</keyword>
<dbReference type="PANTHER" id="PTHR13663:SF2">
    <property type="entry name" value="SIMILAR TO RIKEN CDNA 6430548M08"/>
    <property type="match status" value="1"/>
</dbReference>
<dbReference type="PANTHER" id="PTHR13663">
    <property type="entry name" value="SIMILAR TO RIKEN CDNA 6430548M08"/>
    <property type="match status" value="1"/>
</dbReference>
<comment type="caution">
    <text evidence="2">The sequence shown here is derived from an EMBL/GenBank/DDBJ whole genome shotgun (WGS) entry which is preliminary data.</text>
</comment>
<accession>A0A8S1KZJ3</accession>
<name>A0A8S1KZJ3_PARPR</name>
<reference evidence="2" key="1">
    <citation type="submission" date="2021-01" db="EMBL/GenBank/DDBJ databases">
        <authorList>
            <consortium name="Genoscope - CEA"/>
            <person name="William W."/>
        </authorList>
    </citation>
    <scope>NUCLEOTIDE SEQUENCE</scope>
</reference>